<keyword evidence="2" id="KW-0004">4Fe-4S</keyword>
<reference evidence="8 9" key="1">
    <citation type="submission" date="2020-03" db="EMBL/GenBank/DDBJ databases">
        <title>Metabolic flexibility allows generalist bacteria to become dominant in a frequently disturbed ecosystem.</title>
        <authorList>
            <person name="Chen Y.-J."/>
            <person name="Leung P.M."/>
            <person name="Bay S.K."/>
            <person name="Hugenholtz P."/>
            <person name="Kessler A.J."/>
            <person name="Shelley G."/>
            <person name="Waite D.W."/>
            <person name="Cook P.L."/>
            <person name="Greening C."/>
        </authorList>
    </citation>
    <scope>NUCLEOTIDE SEQUENCE [LARGE SCALE GENOMIC DNA]</scope>
    <source>
        <strain evidence="8">SS_bin_28</strain>
    </source>
</reference>
<dbReference type="InterPro" id="IPR003739">
    <property type="entry name" value="Lys_aminomutase/Glu_NH3_mut"/>
</dbReference>
<evidence type="ECO:0000256" key="4">
    <source>
        <dbReference type="ARBA" id="ARBA00022723"/>
    </source>
</evidence>
<dbReference type="PANTHER" id="PTHR30538">
    <property type="entry name" value="LYSINE 2,3-AMINOMUTASE-RELATED"/>
    <property type="match status" value="1"/>
</dbReference>
<dbReference type="AlphaFoldDB" id="A0A7Y2H195"/>
<comment type="cofactor">
    <cofactor evidence="1">
        <name>pyridoxal 5'-phosphate</name>
        <dbReference type="ChEBI" id="CHEBI:597326"/>
    </cofactor>
</comment>
<comment type="caution">
    <text evidence="8">The sequence shown here is derived from an EMBL/GenBank/DDBJ whole genome shotgun (WGS) entry which is preliminary data.</text>
</comment>
<evidence type="ECO:0000313" key="9">
    <source>
        <dbReference type="Proteomes" id="UP000547674"/>
    </source>
</evidence>
<dbReference type="SFLD" id="SFLDG01070">
    <property type="entry name" value="PLP-dependent"/>
    <property type="match status" value="1"/>
</dbReference>
<evidence type="ECO:0000256" key="6">
    <source>
        <dbReference type="ARBA" id="ARBA00023004"/>
    </source>
</evidence>
<dbReference type="InterPro" id="IPR007197">
    <property type="entry name" value="rSAM"/>
</dbReference>
<proteinExistence type="predicted"/>
<protein>
    <submittedName>
        <fullName evidence="8">Lysine 2,3-aminomutase</fullName>
    </submittedName>
</protein>
<sequence>MLTFNDALTLKPVTPAPKYKAYNLSNFEQIPQVAALSEELRFEMRVVGNVFPFKTNNYVVDELIDWSDVPNDPIFVLTFPQRGMLNDEAYEKMANVIRNGGSRQEIKVVADEIRLTLNPHPAGQLEYNVPELAGEKLNGMQHKYKETVLFFPSQGQTCHAYCSFCFRWPQFVGMTDLKFASREAGQLVDYLGEHPEVTDVLFTGGDPMIMKSDALATYFRALLKADLPEFQTIRIGTKALGYWPYRFTSDADADEVLELFEEVIASGKHIALMAHFNHPRELETPAVQEAIARIRATGAEIRTQSPVLTNINDSALVWSKMWAEQVRLGLIPYYMFVVRDTGAQDYFGITLSRAWEIYHNAIQSVSGLARTVRGPSMSATPGKVHVLGTTEVHGEKVFALQFLQGRNPDWVTRPFFAKYDENAIWLDDLKPAFGEERFFFEENSRN</sequence>
<evidence type="ECO:0000256" key="5">
    <source>
        <dbReference type="ARBA" id="ARBA00022898"/>
    </source>
</evidence>
<evidence type="ECO:0000256" key="3">
    <source>
        <dbReference type="ARBA" id="ARBA00022691"/>
    </source>
</evidence>
<dbReference type="GO" id="GO:0003824">
    <property type="term" value="F:catalytic activity"/>
    <property type="evidence" value="ECO:0007669"/>
    <property type="project" value="InterPro"/>
</dbReference>
<dbReference type="SFLD" id="SFLDS00029">
    <property type="entry name" value="Radical_SAM"/>
    <property type="match status" value="1"/>
</dbReference>
<evidence type="ECO:0000256" key="7">
    <source>
        <dbReference type="ARBA" id="ARBA00023014"/>
    </source>
</evidence>
<keyword evidence="4" id="KW-0479">Metal-binding</keyword>
<keyword evidence="5" id="KW-0663">Pyridoxal phosphate</keyword>
<evidence type="ECO:0000256" key="2">
    <source>
        <dbReference type="ARBA" id="ARBA00022485"/>
    </source>
</evidence>
<dbReference type="PANTHER" id="PTHR30538:SF0">
    <property type="entry name" value="L-LYSINE 2,3-AMINOMUTASE AQ_1632-RELATED"/>
    <property type="match status" value="1"/>
</dbReference>
<keyword evidence="3" id="KW-0949">S-adenosyl-L-methionine</keyword>
<accession>A0A7Y2H195</accession>
<dbReference type="Gene3D" id="3.20.20.70">
    <property type="entry name" value="Aldolase class I"/>
    <property type="match status" value="1"/>
</dbReference>
<dbReference type="SUPFAM" id="SSF102114">
    <property type="entry name" value="Radical SAM enzymes"/>
    <property type="match status" value="1"/>
</dbReference>
<evidence type="ECO:0000313" key="8">
    <source>
        <dbReference type="EMBL" id="NNF05407.1"/>
    </source>
</evidence>
<evidence type="ECO:0000256" key="1">
    <source>
        <dbReference type="ARBA" id="ARBA00001933"/>
    </source>
</evidence>
<dbReference type="Proteomes" id="UP000547674">
    <property type="component" value="Unassembled WGS sequence"/>
</dbReference>
<dbReference type="InterPro" id="IPR013785">
    <property type="entry name" value="Aldolase_TIM"/>
</dbReference>
<dbReference type="GO" id="GO:0051539">
    <property type="term" value="F:4 iron, 4 sulfur cluster binding"/>
    <property type="evidence" value="ECO:0007669"/>
    <property type="project" value="UniProtKB-KW"/>
</dbReference>
<dbReference type="GO" id="GO:0046872">
    <property type="term" value="F:metal ion binding"/>
    <property type="evidence" value="ECO:0007669"/>
    <property type="project" value="UniProtKB-KW"/>
</dbReference>
<dbReference type="InterPro" id="IPR058240">
    <property type="entry name" value="rSAM_sf"/>
</dbReference>
<dbReference type="EMBL" id="JABDJR010000052">
    <property type="protein sequence ID" value="NNF05407.1"/>
    <property type="molecule type" value="Genomic_DNA"/>
</dbReference>
<gene>
    <name evidence="8" type="ORF">HKN21_01475</name>
</gene>
<name>A0A7Y2H195_UNCEI</name>
<keyword evidence="7" id="KW-0411">Iron-sulfur</keyword>
<keyword evidence="6" id="KW-0408">Iron</keyword>
<organism evidence="8 9">
    <name type="scientific">Eiseniibacteriota bacterium</name>
    <dbReference type="NCBI Taxonomy" id="2212470"/>
    <lineage>
        <taxon>Bacteria</taxon>
        <taxon>Candidatus Eiseniibacteriota</taxon>
    </lineage>
</organism>